<evidence type="ECO:0000313" key="2">
    <source>
        <dbReference type="EMBL" id="KAJ1363221.1"/>
    </source>
</evidence>
<evidence type="ECO:0000256" key="1">
    <source>
        <dbReference type="SAM" id="MobiDB-lite"/>
    </source>
</evidence>
<feature type="region of interest" description="Disordered" evidence="1">
    <location>
        <begin position="1"/>
        <end position="22"/>
    </location>
</feature>
<protein>
    <submittedName>
        <fullName evidence="2">Uncharacterized protein</fullName>
    </submittedName>
</protein>
<dbReference type="Proteomes" id="UP001196413">
    <property type="component" value="Unassembled WGS sequence"/>
</dbReference>
<evidence type="ECO:0000313" key="3">
    <source>
        <dbReference type="Proteomes" id="UP001196413"/>
    </source>
</evidence>
<proteinExistence type="predicted"/>
<dbReference type="EMBL" id="JAHQIW010004640">
    <property type="protein sequence ID" value="KAJ1363221.1"/>
    <property type="molecule type" value="Genomic_DNA"/>
</dbReference>
<organism evidence="2 3">
    <name type="scientific">Parelaphostrongylus tenuis</name>
    <name type="common">Meningeal worm</name>
    <dbReference type="NCBI Taxonomy" id="148309"/>
    <lineage>
        <taxon>Eukaryota</taxon>
        <taxon>Metazoa</taxon>
        <taxon>Ecdysozoa</taxon>
        <taxon>Nematoda</taxon>
        <taxon>Chromadorea</taxon>
        <taxon>Rhabditida</taxon>
        <taxon>Rhabditina</taxon>
        <taxon>Rhabditomorpha</taxon>
        <taxon>Strongyloidea</taxon>
        <taxon>Metastrongylidae</taxon>
        <taxon>Parelaphostrongylus</taxon>
    </lineage>
</organism>
<accession>A0AAD5QX47</accession>
<gene>
    <name evidence="2" type="ORF">KIN20_023041</name>
</gene>
<dbReference type="AlphaFoldDB" id="A0AAD5QX47"/>
<keyword evidence="3" id="KW-1185">Reference proteome</keyword>
<sequence length="100" mass="10295">MLAEQTNGGEGGEGKRRAGTRPRLGCTAAVQCNGSRARCKTATQARAREAPTRGETAVGRTPTCGGPVAVVGGSCPPTGHRAASRHFKSLVRLLDLMVPP</sequence>
<comment type="caution">
    <text evidence="2">The sequence shown here is derived from an EMBL/GenBank/DDBJ whole genome shotgun (WGS) entry which is preliminary data.</text>
</comment>
<reference evidence="2" key="1">
    <citation type="submission" date="2021-06" db="EMBL/GenBank/DDBJ databases">
        <title>Parelaphostrongylus tenuis whole genome reference sequence.</title>
        <authorList>
            <person name="Garwood T.J."/>
            <person name="Larsen P.A."/>
            <person name="Fountain-Jones N.M."/>
            <person name="Garbe J.R."/>
            <person name="Macchietto M.G."/>
            <person name="Kania S.A."/>
            <person name="Gerhold R.W."/>
            <person name="Richards J.E."/>
            <person name="Wolf T.M."/>
        </authorList>
    </citation>
    <scope>NUCLEOTIDE SEQUENCE</scope>
    <source>
        <strain evidence="2">MNPRO001-30</strain>
        <tissue evidence="2">Meninges</tissue>
    </source>
</reference>
<name>A0AAD5QX47_PARTN</name>